<name>A0A8S3XEI2_PARAO</name>
<proteinExistence type="predicted"/>
<organism evidence="2 3">
    <name type="scientific">Parnassius apollo</name>
    <name type="common">Apollo butterfly</name>
    <name type="synonym">Papilio apollo</name>
    <dbReference type="NCBI Taxonomy" id="110799"/>
    <lineage>
        <taxon>Eukaryota</taxon>
        <taxon>Metazoa</taxon>
        <taxon>Ecdysozoa</taxon>
        <taxon>Arthropoda</taxon>
        <taxon>Hexapoda</taxon>
        <taxon>Insecta</taxon>
        <taxon>Pterygota</taxon>
        <taxon>Neoptera</taxon>
        <taxon>Endopterygota</taxon>
        <taxon>Lepidoptera</taxon>
        <taxon>Glossata</taxon>
        <taxon>Ditrysia</taxon>
        <taxon>Papilionoidea</taxon>
        <taxon>Papilionidae</taxon>
        <taxon>Parnassiinae</taxon>
        <taxon>Parnassini</taxon>
        <taxon>Parnassius</taxon>
        <taxon>Parnassius</taxon>
    </lineage>
</organism>
<feature type="region of interest" description="Disordered" evidence="1">
    <location>
        <begin position="36"/>
        <end position="78"/>
    </location>
</feature>
<reference evidence="2" key="1">
    <citation type="submission" date="2021-04" db="EMBL/GenBank/DDBJ databases">
        <authorList>
            <person name="Tunstrom K."/>
        </authorList>
    </citation>
    <scope>NUCLEOTIDE SEQUENCE</scope>
</reference>
<keyword evidence="3" id="KW-1185">Reference proteome</keyword>
<dbReference type="AlphaFoldDB" id="A0A8S3XEI2"/>
<dbReference type="EMBL" id="CAJQZP010001133">
    <property type="protein sequence ID" value="CAG5019996.1"/>
    <property type="molecule type" value="Genomic_DNA"/>
</dbReference>
<evidence type="ECO:0000313" key="2">
    <source>
        <dbReference type="EMBL" id="CAG5019996.1"/>
    </source>
</evidence>
<dbReference type="Proteomes" id="UP000691718">
    <property type="component" value="Unassembled WGS sequence"/>
</dbReference>
<gene>
    <name evidence="2" type="ORF">PAPOLLO_LOCUS17187</name>
</gene>
<evidence type="ECO:0000313" key="3">
    <source>
        <dbReference type="Proteomes" id="UP000691718"/>
    </source>
</evidence>
<feature type="compositionally biased region" description="Basic and acidic residues" evidence="1">
    <location>
        <begin position="45"/>
        <end position="62"/>
    </location>
</feature>
<protein>
    <submittedName>
        <fullName evidence="2">(apollo) hypothetical protein</fullName>
    </submittedName>
</protein>
<evidence type="ECO:0000256" key="1">
    <source>
        <dbReference type="SAM" id="MobiDB-lite"/>
    </source>
</evidence>
<comment type="caution">
    <text evidence="2">The sequence shown here is derived from an EMBL/GenBank/DDBJ whole genome shotgun (WGS) entry which is preliminary data.</text>
</comment>
<sequence length="112" mass="12463">MVPVSAEWETLQSLTNMSVDFNEYLSVDDDLTTGLNEDLTTGLNDETRDPEVALMPDQHESSDESDIEEVIPPTSKEIQDDARDLSGMSQTTIPLVCKQVALVRGWIEKYSA</sequence>
<accession>A0A8S3XEI2</accession>